<dbReference type="Gene3D" id="1.20.1050.60">
    <property type="entry name" value="alpha-1,2-mannosidase"/>
    <property type="match status" value="1"/>
</dbReference>
<evidence type="ECO:0000259" key="3">
    <source>
        <dbReference type="Pfam" id="PF17678"/>
    </source>
</evidence>
<protein>
    <submittedName>
        <fullName evidence="4">GH92 family glycosyl hydrolase</fullName>
    </submittedName>
</protein>
<dbReference type="InterPro" id="IPR050883">
    <property type="entry name" value="PNGase"/>
</dbReference>
<reference evidence="5" key="1">
    <citation type="journal article" date="2019" name="Int. J. Syst. Evol. Microbiol.">
        <title>The Global Catalogue of Microorganisms (GCM) 10K type strain sequencing project: providing services to taxonomists for standard genome sequencing and annotation.</title>
        <authorList>
            <consortium name="The Broad Institute Genomics Platform"/>
            <consortium name="The Broad Institute Genome Sequencing Center for Infectious Disease"/>
            <person name="Wu L."/>
            <person name="Ma J."/>
        </authorList>
    </citation>
    <scope>NUCLEOTIDE SEQUENCE [LARGE SCALE GENOMIC DNA]</scope>
    <source>
        <strain evidence="5">CGMCC 1.16026</strain>
    </source>
</reference>
<dbReference type="EMBL" id="JBHSWI010000001">
    <property type="protein sequence ID" value="MFC6644172.1"/>
    <property type="molecule type" value="Genomic_DNA"/>
</dbReference>
<dbReference type="Gene3D" id="1.20.1610.10">
    <property type="entry name" value="alpha-1,2-mannosidases domains"/>
    <property type="match status" value="1"/>
</dbReference>
<dbReference type="RefSeq" id="WP_263372118.1">
    <property type="nucleotide sequence ID" value="NZ_JAGSYD010000004.1"/>
</dbReference>
<proteinExistence type="predicted"/>
<dbReference type="Proteomes" id="UP001596391">
    <property type="component" value="Unassembled WGS sequence"/>
</dbReference>
<organism evidence="4 5">
    <name type="scientific">Granulicella cerasi</name>
    <dbReference type="NCBI Taxonomy" id="741063"/>
    <lineage>
        <taxon>Bacteria</taxon>
        <taxon>Pseudomonadati</taxon>
        <taxon>Acidobacteriota</taxon>
        <taxon>Terriglobia</taxon>
        <taxon>Terriglobales</taxon>
        <taxon>Acidobacteriaceae</taxon>
        <taxon>Granulicella</taxon>
    </lineage>
</organism>
<evidence type="ECO:0000313" key="5">
    <source>
        <dbReference type="Proteomes" id="UP001596391"/>
    </source>
</evidence>
<feature type="domain" description="Glycosyl hydrolase family 92" evidence="2">
    <location>
        <begin position="271"/>
        <end position="733"/>
    </location>
</feature>
<dbReference type="InterPro" id="IPR005887">
    <property type="entry name" value="GH92_a_mannosidase_put"/>
</dbReference>
<dbReference type="SUPFAM" id="SSF48208">
    <property type="entry name" value="Six-hairpin glycosidases"/>
    <property type="match status" value="1"/>
</dbReference>
<keyword evidence="4" id="KW-0378">Hydrolase</keyword>
<evidence type="ECO:0000259" key="2">
    <source>
        <dbReference type="Pfam" id="PF07971"/>
    </source>
</evidence>
<feature type="signal peptide" evidence="1">
    <location>
        <begin position="1"/>
        <end position="22"/>
    </location>
</feature>
<keyword evidence="1" id="KW-0732">Signal</keyword>
<keyword evidence="5" id="KW-1185">Reference proteome</keyword>
<dbReference type="Gene3D" id="3.30.2080.10">
    <property type="entry name" value="GH92 mannosidase domain"/>
    <property type="match status" value="1"/>
</dbReference>
<dbReference type="GO" id="GO:0016787">
    <property type="term" value="F:hydrolase activity"/>
    <property type="evidence" value="ECO:0007669"/>
    <property type="project" value="UniProtKB-KW"/>
</dbReference>
<dbReference type="Pfam" id="PF17678">
    <property type="entry name" value="Glyco_hydro_92N"/>
    <property type="match status" value="1"/>
</dbReference>
<accession>A0ABW1Z453</accession>
<feature type="domain" description="Glycosyl hydrolase family 92 N-terminal" evidence="3">
    <location>
        <begin position="30"/>
        <end position="265"/>
    </location>
</feature>
<dbReference type="Pfam" id="PF07971">
    <property type="entry name" value="Glyco_hydro_92"/>
    <property type="match status" value="1"/>
</dbReference>
<dbReference type="PANTHER" id="PTHR12143">
    <property type="entry name" value="PEPTIDE N-GLYCANASE PNGASE -RELATED"/>
    <property type="match status" value="1"/>
</dbReference>
<comment type="caution">
    <text evidence="4">The sequence shown here is derived from an EMBL/GenBank/DDBJ whole genome shotgun (WGS) entry which is preliminary data.</text>
</comment>
<dbReference type="PANTHER" id="PTHR12143:SF43">
    <property type="entry name" value="PUTATIVE-RELATED"/>
    <property type="match status" value="1"/>
</dbReference>
<dbReference type="NCBIfam" id="TIGR01180">
    <property type="entry name" value="aman2_put"/>
    <property type="match status" value="1"/>
</dbReference>
<feature type="chain" id="PRO_5045535886" evidence="1">
    <location>
        <begin position="23"/>
        <end position="747"/>
    </location>
</feature>
<dbReference type="InterPro" id="IPR008928">
    <property type="entry name" value="6-hairpin_glycosidase_sf"/>
</dbReference>
<dbReference type="InterPro" id="IPR041371">
    <property type="entry name" value="GH92_N"/>
</dbReference>
<dbReference type="PROSITE" id="PS51257">
    <property type="entry name" value="PROKAR_LIPOPROTEIN"/>
    <property type="match status" value="1"/>
</dbReference>
<gene>
    <name evidence="4" type="ORF">ACFQBQ_00905</name>
</gene>
<evidence type="ECO:0000313" key="4">
    <source>
        <dbReference type="EMBL" id="MFC6644172.1"/>
    </source>
</evidence>
<dbReference type="Gene3D" id="2.70.98.10">
    <property type="match status" value="1"/>
</dbReference>
<sequence>MLERRRNVVLALTLAACAVASAQRQDAYALVDPRIGTAHDGQTFPAVGVPFAMTNWTPETRPAEIKCKSPYYDADTTLTGFRGSHWLSGSCTQDYGSVTVMPTTGVLHVSPTDRASGFRHASEIMHPGYYAVNEDRYHARVEMTGSSHASVMRIHFDEKTAPRNLIVQPYVHAGEGYVEVRPEAHEIVGFNPVHRIYIGAGESAGFSGYFVIRYTGEASGAGTWCGTAVHEGVDRQEGKGCDALGGYVRFGKLAKDTLTLHIGMSFTSLEEARKNLDAEVGAKTFDEVRASTEKLWREWLHRIEVQGGTADQRVQFYTALYHASLSPRVASDVDGTYNGFAQEGKLHKAAAGTAYYDDFSLWDTFRALHPLLTILDPEREGQMVQSLVDKGEQGGFLPIFPAWNSYTQEMIGDHAVAVIGDAYAKGLRGFDVQSAYALVMRNAMGLPPAEEYAKGKGRRALESYMHYGFVPLEDHIYEAFHRDEQVSRTLEYAYDDFVASRFARALGHNSDADVLLMRSRNWRHVFDPAMGFVRGRHADGSWVSPFDPAKPAKYITEGLPWQYTFFVPQDVPGLIHAVGGEKAFVEKLDGLFDKGLYEQGNEPSHAIAYLYNSAGAPAKTQQRVHEILRTQFTVGAAGLPGNDDAGQMSAWYLLSAMGFYPVCPGTTAYELGTPMFERVTIHQPSGKDFAIEAPGASTTRFYVAQATLDGKPLHGTTVDHADIVRGARLTLTTSADAVNSLGSTPQP</sequence>
<evidence type="ECO:0000256" key="1">
    <source>
        <dbReference type="SAM" id="SignalP"/>
    </source>
</evidence>
<name>A0ABW1Z453_9BACT</name>
<dbReference type="InterPro" id="IPR012939">
    <property type="entry name" value="Glyco_hydro_92"/>
</dbReference>
<dbReference type="InterPro" id="IPR014718">
    <property type="entry name" value="GH-type_carb-bd"/>
</dbReference>